<dbReference type="InterPro" id="IPR048469">
    <property type="entry name" value="YchJ-like_M"/>
</dbReference>
<dbReference type="SUPFAM" id="SSF103642">
    <property type="entry name" value="Sec-C motif"/>
    <property type="match status" value="1"/>
</dbReference>
<evidence type="ECO:0000256" key="1">
    <source>
        <dbReference type="ARBA" id="ARBA00010839"/>
    </source>
</evidence>
<dbReference type="AlphaFoldDB" id="A0A7T0PWR4"/>
<evidence type="ECO:0000259" key="4">
    <source>
        <dbReference type="Pfam" id="PF17775"/>
    </source>
</evidence>
<sequence length="165" mass="17662">MSGSRARGRARSRARQSGGSSGASPVRSAGARPADPCPCGSGRTFADCCESVLDGEAAPTAEALMRSRYTAFAVGDEDHIFRTWHPRTRPEGPYCHPGTRWLGLTVHECVGGSPLAADGEEAVVEFTARFEAVDGRGGTAFDALRERSTFVKRAGRWLYVDGEQL</sequence>
<reference evidence="5 6" key="1">
    <citation type="submission" date="2020-11" db="EMBL/GenBank/DDBJ databases">
        <title>Actinomyces sp. ZJ750.</title>
        <authorList>
            <person name="Zhou J."/>
        </authorList>
    </citation>
    <scope>NUCLEOTIDE SEQUENCE [LARGE SCALE GENOMIC DNA]</scope>
    <source>
        <strain evidence="5 6">ZJ750</strain>
    </source>
</reference>
<dbReference type="InterPro" id="IPR004027">
    <property type="entry name" value="SEC_C_motif"/>
</dbReference>
<comment type="similarity">
    <text evidence="1 2">Belongs to the UPF0225 family.</text>
</comment>
<dbReference type="EMBL" id="CP063989">
    <property type="protein sequence ID" value="QPL05723.1"/>
    <property type="molecule type" value="Genomic_DNA"/>
</dbReference>
<dbReference type="SUPFAM" id="SSF54427">
    <property type="entry name" value="NTF2-like"/>
    <property type="match status" value="1"/>
</dbReference>
<accession>A0A7T0PWR4</accession>
<feature type="domain" description="YchJ-like middle NTF2-like" evidence="4">
    <location>
        <begin position="60"/>
        <end position="162"/>
    </location>
</feature>
<protein>
    <recommendedName>
        <fullName evidence="2">UPF0225 protein ID810_01670</fullName>
    </recommendedName>
</protein>
<dbReference type="Gene3D" id="3.10.450.50">
    <property type="match status" value="1"/>
</dbReference>
<dbReference type="KEGG" id="arep:ID810_01670"/>
<gene>
    <name evidence="5" type="ORF">ID810_01670</name>
</gene>
<dbReference type="PANTHER" id="PTHR33747:SF1">
    <property type="entry name" value="ADENYLATE CYCLASE-ASSOCIATED CAP C-TERMINAL DOMAIN-CONTAINING PROTEIN"/>
    <property type="match status" value="1"/>
</dbReference>
<dbReference type="InterPro" id="IPR023006">
    <property type="entry name" value="YchJ-like"/>
</dbReference>
<evidence type="ECO:0000256" key="2">
    <source>
        <dbReference type="HAMAP-Rule" id="MF_00612"/>
    </source>
</evidence>
<dbReference type="Proteomes" id="UP000594637">
    <property type="component" value="Chromosome"/>
</dbReference>
<proteinExistence type="inferred from homology"/>
<evidence type="ECO:0000313" key="5">
    <source>
        <dbReference type="EMBL" id="QPL05723.1"/>
    </source>
</evidence>
<organism evidence="5 6">
    <name type="scientific">Actinomyces respiraculi</name>
    <dbReference type="NCBI Taxonomy" id="2744574"/>
    <lineage>
        <taxon>Bacteria</taxon>
        <taxon>Bacillati</taxon>
        <taxon>Actinomycetota</taxon>
        <taxon>Actinomycetes</taxon>
        <taxon>Actinomycetales</taxon>
        <taxon>Actinomycetaceae</taxon>
        <taxon>Actinomyces</taxon>
    </lineage>
</organism>
<dbReference type="Pfam" id="PF17775">
    <property type="entry name" value="YchJ_M-like"/>
    <property type="match status" value="1"/>
</dbReference>
<feature type="region of interest" description="Disordered" evidence="3">
    <location>
        <begin position="1"/>
        <end position="35"/>
    </location>
</feature>
<evidence type="ECO:0000256" key="3">
    <source>
        <dbReference type="SAM" id="MobiDB-lite"/>
    </source>
</evidence>
<keyword evidence="6" id="KW-1185">Reference proteome</keyword>
<feature type="compositionally biased region" description="Low complexity" evidence="3">
    <location>
        <begin position="15"/>
        <end position="24"/>
    </location>
</feature>
<evidence type="ECO:0000313" key="6">
    <source>
        <dbReference type="Proteomes" id="UP000594637"/>
    </source>
</evidence>
<dbReference type="HAMAP" id="MF_00612">
    <property type="entry name" value="UPF0225"/>
    <property type="match status" value="1"/>
</dbReference>
<dbReference type="PANTHER" id="PTHR33747">
    <property type="entry name" value="UPF0225 PROTEIN SCO1677"/>
    <property type="match status" value="1"/>
</dbReference>
<dbReference type="InterPro" id="IPR032710">
    <property type="entry name" value="NTF2-like_dom_sf"/>
</dbReference>
<dbReference type="Pfam" id="PF02810">
    <property type="entry name" value="SEC-C"/>
    <property type="match status" value="1"/>
</dbReference>
<name>A0A7T0PWR4_9ACTO</name>
<feature type="compositionally biased region" description="Basic residues" evidence="3">
    <location>
        <begin position="1"/>
        <end position="14"/>
    </location>
</feature>